<reference evidence="2" key="1">
    <citation type="submission" date="2021-05" db="EMBL/GenBank/DDBJ databases">
        <authorList>
            <person name="Alioto T."/>
            <person name="Alioto T."/>
            <person name="Gomez Garrido J."/>
        </authorList>
    </citation>
    <scope>NUCLEOTIDE SEQUENCE</scope>
</reference>
<evidence type="ECO:0000313" key="2">
    <source>
        <dbReference type="EMBL" id="CAG6488284.1"/>
    </source>
</evidence>
<feature type="compositionally biased region" description="Basic residues" evidence="1">
    <location>
        <begin position="83"/>
        <end position="96"/>
    </location>
</feature>
<feature type="region of interest" description="Disordered" evidence="1">
    <location>
        <begin position="122"/>
        <end position="188"/>
    </location>
</feature>
<accession>A0A8D8C8T4</accession>
<feature type="region of interest" description="Disordered" evidence="1">
    <location>
        <begin position="1"/>
        <end position="31"/>
    </location>
</feature>
<protein>
    <submittedName>
        <fullName evidence="2">(northern house mosquito) hypothetical protein</fullName>
    </submittedName>
</protein>
<feature type="region of interest" description="Disordered" evidence="1">
    <location>
        <begin position="43"/>
        <end position="109"/>
    </location>
</feature>
<sequence>MRINRVGHRLAQGKNHPGNHVSHQGATPRLSRRRNALLQVQRRKARTGQVLVRPTLPQPQSHPLRRLRRKERPNPRRTQQQTSRHRHPPNARRKGVPSHEGNACQKVNLPARILPRNRVQRPANARLCRPRRNHVQLLDRRNQRPARSGHGQQAKGRRLRDAAVDGDQAAPAGHGRGGHLEGSAADSARAGELRFLLRQLR</sequence>
<proteinExistence type="predicted"/>
<name>A0A8D8C8T4_CULPI</name>
<dbReference type="EMBL" id="HBUE01109768">
    <property type="protein sequence ID" value="CAG6488284.1"/>
    <property type="molecule type" value="Transcribed_RNA"/>
</dbReference>
<dbReference type="AlphaFoldDB" id="A0A8D8C8T4"/>
<evidence type="ECO:0000256" key="1">
    <source>
        <dbReference type="SAM" id="MobiDB-lite"/>
    </source>
</evidence>
<organism evidence="2">
    <name type="scientific">Culex pipiens</name>
    <name type="common">House mosquito</name>
    <dbReference type="NCBI Taxonomy" id="7175"/>
    <lineage>
        <taxon>Eukaryota</taxon>
        <taxon>Metazoa</taxon>
        <taxon>Ecdysozoa</taxon>
        <taxon>Arthropoda</taxon>
        <taxon>Hexapoda</taxon>
        <taxon>Insecta</taxon>
        <taxon>Pterygota</taxon>
        <taxon>Neoptera</taxon>
        <taxon>Endopterygota</taxon>
        <taxon>Diptera</taxon>
        <taxon>Nematocera</taxon>
        <taxon>Culicoidea</taxon>
        <taxon>Culicidae</taxon>
        <taxon>Culicinae</taxon>
        <taxon>Culicini</taxon>
        <taxon>Culex</taxon>
        <taxon>Culex</taxon>
    </lineage>
</organism>